<feature type="non-terminal residue" evidence="1">
    <location>
        <position position="1"/>
    </location>
</feature>
<evidence type="ECO:0000313" key="2">
    <source>
        <dbReference type="Proteomes" id="UP001164746"/>
    </source>
</evidence>
<evidence type="ECO:0008006" key="3">
    <source>
        <dbReference type="Google" id="ProtNLM"/>
    </source>
</evidence>
<keyword evidence="2" id="KW-1185">Reference proteome</keyword>
<reference evidence="1" key="1">
    <citation type="submission" date="2022-11" db="EMBL/GenBank/DDBJ databases">
        <title>Centuries of genome instability and evolution in soft-shell clam transmissible cancer (bioRxiv).</title>
        <authorList>
            <person name="Hart S.F.M."/>
            <person name="Yonemitsu M.A."/>
            <person name="Giersch R.M."/>
            <person name="Beal B.F."/>
            <person name="Arriagada G."/>
            <person name="Davis B.W."/>
            <person name="Ostrander E.A."/>
            <person name="Goff S.P."/>
            <person name="Metzger M.J."/>
        </authorList>
    </citation>
    <scope>NUCLEOTIDE SEQUENCE</scope>
    <source>
        <strain evidence="1">MELC-2E11</strain>
        <tissue evidence="1">Siphon/mantle</tissue>
    </source>
</reference>
<gene>
    <name evidence="1" type="ORF">MAR_018092</name>
</gene>
<sequence length="64" mass="7363">MSSNVVYFNYCMTLEPDKSQQGTLQIFLQGILQIILQEILQIFLQGILQIFIQSISSILPIFIQ</sequence>
<dbReference type="EMBL" id="CP111017">
    <property type="protein sequence ID" value="WAR08134.1"/>
    <property type="molecule type" value="Genomic_DNA"/>
</dbReference>
<protein>
    <recommendedName>
        <fullName evidence="3">Transmembrane protein</fullName>
    </recommendedName>
</protein>
<organism evidence="1 2">
    <name type="scientific">Mya arenaria</name>
    <name type="common">Soft-shell clam</name>
    <dbReference type="NCBI Taxonomy" id="6604"/>
    <lineage>
        <taxon>Eukaryota</taxon>
        <taxon>Metazoa</taxon>
        <taxon>Spiralia</taxon>
        <taxon>Lophotrochozoa</taxon>
        <taxon>Mollusca</taxon>
        <taxon>Bivalvia</taxon>
        <taxon>Autobranchia</taxon>
        <taxon>Heteroconchia</taxon>
        <taxon>Euheterodonta</taxon>
        <taxon>Imparidentia</taxon>
        <taxon>Neoheterodontei</taxon>
        <taxon>Myida</taxon>
        <taxon>Myoidea</taxon>
        <taxon>Myidae</taxon>
        <taxon>Mya</taxon>
    </lineage>
</organism>
<evidence type="ECO:0000313" key="1">
    <source>
        <dbReference type="EMBL" id="WAR08134.1"/>
    </source>
</evidence>
<dbReference type="Proteomes" id="UP001164746">
    <property type="component" value="Chromosome 6"/>
</dbReference>
<accession>A0ABY7EIA9</accession>
<name>A0ABY7EIA9_MYAAR</name>
<proteinExistence type="predicted"/>